<dbReference type="InterPro" id="IPR036834">
    <property type="entry name" value="Bcl-2-like_sf"/>
</dbReference>
<dbReference type="InterPro" id="IPR010479">
    <property type="entry name" value="BID"/>
</dbReference>
<dbReference type="Gene3D" id="1.10.437.10">
    <property type="entry name" value="Blc2-like"/>
    <property type="match status" value="1"/>
</dbReference>
<protein>
    <submittedName>
        <fullName evidence="2">Bcl-2-like protein 15</fullName>
    </submittedName>
</protein>
<dbReference type="Proteomes" id="UP000314986">
    <property type="component" value="Unassembled WGS sequence"/>
</dbReference>
<dbReference type="PANTHER" id="PTHR36466:SF1">
    <property type="entry name" value="BCL-2-LIKE PROTEIN 15"/>
    <property type="match status" value="1"/>
</dbReference>
<dbReference type="InterPro" id="IPR002475">
    <property type="entry name" value="Bcl2-like"/>
</dbReference>
<dbReference type="OrthoDB" id="9950208at2759"/>
<dbReference type="KEGG" id="cmk:103183873"/>
<evidence type="ECO:0000313" key="2">
    <source>
        <dbReference type="EMBL" id="AFP02396.1"/>
    </source>
</evidence>
<dbReference type="GO" id="GO:0006915">
    <property type="term" value="P:apoptotic process"/>
    <property type="evidence" value="ECO:0007669"/>
    <property type="project" value="UniProtKB-KW"/>
</dbReference>
<dbReference type="PROSITE" id="PS50062">
    <property type="entry name" value="BCL2_FAMILY"/>
    <property type="match status" value="1"/>
</dbReference>
<reference evidence="4" key="2">
    <citation type="journal article" date="2007" name="PLoS Biol.">
        <title>Survey sequencing and comparative analysis of the elephant shark (Callorhinchus milii) genome.</title>
        <authorList>
            <person name="Venkatesh B."/>
            <person name="Kirkness E.F."/>
            <person name="Loh Y.H."/>
            <person name="Halpern A.L."/>
            <person name="Lee A.P."/>
            <person name="Johnson J."/>
            <person name="Dandona N."/>
            <person name="Viswanathan L.D."/>
            <person name="Tay A."/>
            <person name="Venter J.C."/>
            <person name="Strausberg R.L."/>
            <person name="Brenner S."/>
        </authorList>
    </citation>
    <scope>NUCLEOTIDE SEQUENCE [LARGE SCALE GENOMIC DNA]</scope>
</reference>
<dbReference type="Ensembl" id="ENSCMIT00000022428.1">
    <property type="protein sequence ID" value="ENSCMIP00000022041.1"/>
    <property type="gene ID" value="ENSCMIG00000009996.1"/>
</dbReference>
<dbReference type="EMBL" id="JW869878">
    <property type="protein sequence ID" value="AFP02396.1"/>
    <property type="molecule type" value="mRNA"/>
</dbReference>
<gene>
    <name evidence="3" type="primary">LOC103183873</name>
</gene>
<accession>V9KUY2</accession>
<dbReference type="InterPro" id="IPR033543">
    <property type="entry name" value="BCL2L15"/>
</dbReference>
<sequence>MADSHSFEKQTKCLMDILLQEELEVDSGNLCFRSMQTELTEEECALKNLGQQLRTLGDQLNEEQVKSFTKEFQKMMQTNALDKGFKIFSDTVKSISQTWVSDKDLPAEKTLLKIMASLGIQAAKQMPSLAKEISEAMMSFSMTSLKEWVTSQGGWENIHLK</sequence>
<evidence type="ECO:0000256" key="1">
    <source>
        <dbReference type="ARBA" id="ARBA00022703"/>
    </source>
</evidence>
<reference evidence="2 4" key="3">
    <citation type="journal article" date="2014" name="Nature">
        <title>Elephant shark genome provides unique insights into gnathostome evolution.</title>
        <authorList>
            <consortium name="International Elephant Shark Genome Sequencing Consortium"/>
            <person name="Venkatesh B."/>
            <person name="Lee A.P."/>
            <person name="Ravi V."/>
            <person name="Maurya A.K."/>
            <person name="Lian M.M."/>
            <person name="Swann J.B."/>
            <person name="Ohta Y."/>
            <person name="Flajnik M.F."/>
            <person name="Sutoh Y."/>
            <person name="Kasahara M."/>
            <person name="Hoon S."/>
            <person name="Gangu V."/>
            <person name="Roy S.W."/>
            <person name="Irimia M."/>
            <person name="Korzh V."/>
            <person name="Kondrychyn I."/>
            <person name="Lim Z.W."/>
            <person name="Tay B.H."/>
            <person name="Tohari S."/>
            <person name="Kong K.W."/>
            <person name="Ho S."/>
            <person name="Lorente-Galdos B."/>
            <person name="Quilez J."/>
            <person name="Marques-Bonet T."/>
            <person name="Raney B.J."/>
            <person name="Ingham P.W."/>
            <person name="Tay A."/>
            <person name="Hillier L.W."/>
            <person name="Minx P."/>
            <person name="Boehm T."/>
            <person name="Wilson R.K."/>
            <person name="Brenner S."/>
            <person name="Warren W.C."/>
        </authorList>
    </citation>
    <scope>NUCLEOTIDE SEQUENCE</scope>
    <source>
        <tissue evidence="2">Gills</tissue>
    </source>
</reference>
<dbReference type="RefSeq" id="XP_007899788.1">
    <property type="nucleotide sequence ID" value="XM_007901597.2"/>
</dbReference>
<dbReference type="STRING" id="7868.ENSCMIP00000022041"/>
<dbReference type="GeneID" id="103183873"/>
<dbReference type="GeneTree" id="ENSGT00970000198183"/>
<name>V9KUY2_CALMI</name>
<dbReference type="Pfam" id="PF06393">
    <property type="entry name" value="BID"/>
    <property type="match status" value="1"/>
</dbReference>
<reference evidence="4" key="1">
    <citation type="journal article" date="2006" name="Science">
        <title>Ancient noncoding elements conserved in the human genome.</title>
        <authorList>
            <person name="Venkatesh B."/>
            <person name="Kirkness E.F."/>
            <person name="Loh Y.H."/>
            <person name="Halpern A.L."/>
            <person name="Lee A.P."/>
            <person name="Johnson J."/>
            <person name="Dandona N."/>
            <person name="Viswanathan L.D."/>
            <person name="Tay A."/>
            <person name="Venter J.C."/>
            <person name="Strausberg R.L."/>
            <person name="Brenner S."/>
        </authorList>
    </citation>
    <scope>NUCLEOTIDE SEQUENCE [LARGE SCALE GENOMIC DNA]</scope>
</reference>
<dbReference type="GO" id="GO:0005737">
    <property type="term" value="C:cytoplasm"/>
    <property type="evidence" value="ECO:0007669"/>
    <property type="project" value="InterPro"/>
</dbReference>
<keyword evidence="1" id="KW-0053">Apoptosis</keyword>
<keyword evidence="4" id="KW-1185">Reference proteome</keyword>
<dbReference type="PANTHER" id="PTHR36466">
    <property type="entry name" value="BCL-2-LIKE PROTEIN 15"/>
    <property type="match status" value="1"/>
</dbReference>
<evidence type="ECO:0000313" key="3">
    <source>
        <dbReference type="Ensembl" id="ENSCMIP00000022041.1"/>
    </source>
</evidence>
<organism evidence="2">
    <name type="scientific">Callorhinchus milii</name>
    <name type="common">Ghost shark</name>
    <dbReference type="NCBI Taxonomy" id="7868"/>
    <lineage>
        <taxon>Eukaryota</taxon>
        <taxon>Metazoa</taxon>
        <taxon>Chordata</taxon>
        <taxon>Craniata</taxon>
        <taxon>Vertebrata</taxon>
        <taxon>Chondrichthyes</taxon>
        <taxon>Holocephali</taxon>
        <taxon>Chimaeriformes</taxon>
        <taxon>Callorhinchidae</taxon>
        <taxon>Callorhinchus</taxon>
    </lineage>
</organism>
<dbReference type="SUPFAM" id="SSF56854">
    <property type="entry name" value="Bcl-2 inhibitors of programmed cell death"/>
    <property type="match status" value="1"/>
</dbReference>
<proteinExistence type="evidence at transcript level"/>
<dbReference type="OMA" id="RMCANEI"/>
<dbReference type="AlphaFoldDB" id="V9KUY2"/>
<evidence type="ECO:0000313" key="4">
    <source>
        <dbReference type="Proteomes" id="UP000314986"/>
    </source>
</evidence>
<dbReference type="GO" id="GO:0043065">
    <property type="term" value="P:positive regulation of apoptotic process"/>
    <property type="evidence" value="ECO:0007669"/>
    <property type="project" value="InterPro"/>
</dbReference>
<reference evidence="3" key="4">
    <citation type="submission" date="2025-05" db="UniProtKB">
        <authorList>
            <consortium name="Ensembl"/>
        </authorList>
    </citation>
    <scope>IDENTIFICATION</scope>
</reference>